<protein>
    <recommendedName>
        <fullName evidence="4">Diguanylate cyclase</fullName>
    </recommendedName>
</protein>
<dbReference type="RefSeq" id="WP_061162681.1">
    <property type="nucleotide sequence ID" value="NZ_FCOI02000018.1"/>
</dbReference>
<dbReference type="EMBL" id="FCOI02000018">
    <property type="protein sequence ID" value="SAK75734.1"/>
    <property type="molecule type" value="Genomic_DNA"/>
</dbReference>
<feature type="transmembrane region" description="Helical" evidence="1">
    <location>
        <begin position="53"/>
        <end position="86"/>
    </location>
</feature>
<evidence type="ECO:0000256" key="1">
    <source>
        <dbReference type="SAM" id="Phobius"/>
    </source>
</evidence>
<keyword evidence="3" id="KW-1185">Reference proteome</keyword>
<feature type="transmembrane region" description="Helical" evidence="1">
    <location>
        <begin position="107"/>
        <end position="126"/>
    </location>
</feature>
<sequence length="185" mass="19976">MNQEIAGQFLLYCILPLWLGAGAADALCHRWSDLPNNAGIRESLMHIAQLAEGAAIVLCALFLTINAFAICTMAALIVVHEFTVYFDLRYAGGQRVITPVEQMVHSVLEMAPIMGFAIVCLAYPDALASVTRSTASFALALREPPLPLLGVATVLLLCLLFGVAPYAMELASCIRASRVKLNARR</sequence>
<proteinExistence type="predicted"/>
<accession>A0A158C046</accession>
<reference evidence="3" key="1">
    <citation type="submission" date="2016-01" db="EMBL/GenBank/DDBJ databases">
        <authorList>
            <person name="Peeters Charlotte."/>
        </authorList>
    </citation>
    <scope>NUCLEOTIDE SEQUENCE [LARGE SCALE GENOMIC DNA]</scope>
</reference>
<keyword evidence="1" id="KW-0812">Transmembrane</keyword>
<evidence type="ECO:0000313" key="2">
    <source>
        <dbReference type="EMBL" id="SAK75734.1"/>
    </source>
</evidence>
<name>A0A158C046_9BURK</name>
<dbReference type="AlphaFoldDB" id="A0A158C046"/>
<feature type="transmembrane region" description="Helical" evidence="1">
    <location>
        <begin position="146"/>
        <end position="168"/>
    </location>
</feature>
<keyword evidence="1" id="KW-0472">Membrane</keyword>
<keyword evidence="1" id="KW-1133">Transmembrane helix</keyword>
<gene>
    <name evidence="2" type="ORF">AWB76_04955</name>
</gene>
<organism evidence="2 3">
    <name type="scientific">Caballeronia temeraria</name>
    <dbReference type="NCBI Taxonomy" id="1777137"/>
    <lineage>
        <taxon>Bacteria</taxon>
        <taxon>Pseudomonadati</taxon>
        <taxon>Pseudomonadota</taxon>
        <taxon>Betaproteobacteria</taxon>
        <taxon>Burkholderiales</taxon>
        <taxon>Burkholderiaceae</taxon>
        <taxon>Caballeronia</taxon>
    </lineage>
</organism>
<evidence type="ECO:0008006" key="4">
    <source>
        <dbReference type="Google" id="ProtNLM"/>
    </source>
</evidence>
<dbReference type="OrthoDB" id="6028296at2"/>
<evidence type="ECO:0000313" key="3">
    <source>
        <dbReference type="Proteomes" id="UP000054624"/>
    </source>
</evidence>
<dbReference type="Proteomes" id="UP000054624">
    <property type="component" value="Unassembled WGS sequence"/>
</dbReference>